<organism evidence="2">
    <name type="scientific">Photinus pyralis</name>
    <name type="common">Common eastern firefly</name>
    <name type="synonym">Lampyris pyralis</name>
    <dbReference type="NCBI Taxonomy" id="7054"/>
    <lineage>
        <taxon>Eukaryota</taxon>
        <taxon>Metazoa</taxon>
        <taxon>Ecdysozoa</taxon>
        <taxon>Arthropoda</taxon>
        <taxon>Hexapoda</taxon>
        <taxon>Insecta</taxon>
        <taxon>Pterygota</taxon>
        <taxon>Neoptera</taxon>
        <taxon>Endopterygota</taxon>
        <taxon>Coleoptera</taxon>
        <taxon>Polyphaga</taxon>
        <taxon>Elateriformia</taxon>
        <taxon>Elateroidea</taxon>
        <taxon>Lampyridae</taxon>
        <taxon>Lampyrinae</taxon>
        <taxon>Photinus</taxon>
    </lineage>
</organism>
<feature type="region of interest" description="Disordered" evidence="1">
    <location>
        <begin position="199"/>
        <end position="220"/>
    </location>
</feature>
<sequence length="233" mass="27103">MEHGKKMLLVPQEVIQRLKANENRKEDVLSRIDDEMMQILKSNLSDHDKWQQYNQVLQKYLHFADQMRKPVSISIDSRPEGISEVDILTTIPQTFKKKAEGFLRMLTASSNIGWDNKGIVTIKGEVIPSSNIIDLVHDTIRPRKTSNPEGWEKFAAYVKEINVPQEFVGNVRRRNTPPHRTSTVKLNINRDRSFTDYDADSELILPQQQPPQKRRKRTKPLNISESLWEAFEL</sequence>
<proteinExistence type="predicted"/>
<reference evidence="2" key="1">
    <citation type="journal article" date="2016" name="Sci. Rep.">
        <title>Molecular characterization of firefly nuptial gifts: a multi-omics approach sheds light on postcopulatory sexual selection.</title>
        <authorList>
            <person name="Al-Wathiqui N."/>
            <person name="Fallon T.R."/>
            <person name="South A."/>
            <person name="Weng J.K."/>
            <person name="Lewis S.M."/>
        </authorList>
    </citation>
    <scope>NUCLEOTIDE SEQUENCE</scope>
</reference>
<protein>
    <submittedName>
        <fullName evidence="2">Uncharacterized protein</fullName>
    </submittedName>
</protein>
<accession>A0A1Y1KXI7</accession>
<evidence type="ECO:0000256" key="1">
    <source>
        <dbReference type="SAM" id="MobiDB-lite"/>
    </source>
</evidence>
<name>A0A1Y1KXI7_PHOPY</name>
<evidence type="ECO:0000313" key="2">
    <source>
        <dbReference type="EMBL" id="JAV64096.1"/>
    </source>
</evidence>
<dbReference type="AlphaFoldDB" id="A0A1Y1KXI7"/>
<dbReference type="EMBL" id="GEZM01075408">
    <property type="protein sequence ID" value="JAV64096.1"/>
    <property type="molecule type" value="Transcribed_RNA"/>
</dbReference>